<evidence type="ECO:0000313" key="5">
    <source>
        <dbReference type="Proteomes" id="UP000008974"/>
    </source>
</evidence>
<dbReference type="AlphaFoldDB" id="E1F1T7"/>
<keyword evidence="2" id="KW-0732">Signal</keyword>
<proteinExistence type="predicted"/>
<dbReference type="SMART" id="SM00181">
    <property type="entry name" value="EGF"/>
    <property type="match status" value="8"/>
</dbReference>
<evidence type="ECO:0000256" key="2">
    <source>
        <dbReference type="SAM" id="SignalP"/>
    </source>
</evidence>
<dbReference type="EMBL" id="ACVC01000125">
    <property type="protein sequence ID" value="EFO63634.1"/>
    <property type="molecule type" value="Genomic_DNA"/>
</dbReference>
<dbReference type="InterPro" id="IPR053215">
    <property type="entry name" value="TKL_Ser/Thr_kinase"/>
</dbReference>
<dbReference type="InterPro" id="IPR000742">
    <property type="entry name" value="EGF"/>
</dbReference>
<name>E1F1T7_GIAIA</name>
<evidence type="ECO:0000313" key="4">
    <source>
        <dbReference type="EMBL" id="EFO63634.1"/>
    </source>
</evidence>
<dbReference type="InterPro" id="IPR001368">
    <property type="entry name" value="TNFR/NGFR_Cys_rich_reg"/>
</dbReference>
<evidence type="ECO:0000259" key="3">
    <source>
        <dbReference type="PROSITE" id="PS00652"/>
    </source>
</evidence>
<keyword evidence="1" id="KW-0812">Transmembrane</keyword>
<dbReference type="PANTHER" id="PTHR45756:SF1">
    <property type="entry name" value="PROTEIN KINASE DOMAIN CONTAINING PROTEIN"/>
    <property type="match status" value="1"/>
</dbReference>
<dbReference type="Proteomes" id="UP000008974">
    <property type="component" value="Unassembled WGS sequence"/>
</dbReference>
<dbReference type="PROSITE" id="PS00652">
    <property type="entry name" value="TNFR_NGFR_1"/>
    <property type="match status" value="1"/>
</dbReference>
<reference evidence="4 5" key="1">
    <citation type="journal article" date="2010" name="BMC Genomics">
        <title>Genome analysis and comparative genomics of a Giardia intestinalis assemblage E isolate.</title>
        <authorList>
            <person name="Jerlstrom-Hultqvist J."/>
            <person name="Franzen O."/>
            <person name="Ankarklev J."/>
            <person name="Xu F."/>
            <person name="Nohynkova E."/>
            <person name="Andersson J.O."/>
            <person name="Svard S.G."/>
            <person name="Andersson B."/>
        </authorList>
    </citation>
    <scope>NUCLEOTIDE SEQUENCE [LARGE SCALE GENOMIC DNA]</scope>
    <source>
        <strain evidence="4 5">P15</strain>
    </source>
</reference>
<organism evidence="4 5">
    <name type="scientific">Giardia intestinalis (strain P15)</name>
    <name type="common">Giardia lamblia</name>
    <dbReference type="NCBI Taxonomy" id="658858"/>
    <lineage>
        <taxon>Eukaryota</taxon>
        <taxon>Metamonada</taxon>
        <taxon>Diplomonadida</taxon>
        <taxon>Hexamitidae</taxon>
        <taxon>Giardiinae</taxon>
        <taxon>Giardia</taxon>
    </lineage>
</organism>
<dbReference type="SUPFAM" id="SSF57184">
    <property type="entry name" value="Growth factor receptor domain"/>
    <property type="match status" value="5"/>
</dbReference>
<keyword evidence="1" id="KW-1133">Transmembrane helix</keyword>
<feature type="transmembrane region" description="Helical" evidence="1">
    <location>
        <begin position="616"/>
        <end position="640"/>
    </location>
</feature>
<feature type="chain" id="PRO_5003144956" evidence="2">
    <location>
        <begin position="18"/>
        <end position="674"/>
    </location>
</feature>
<evidence type="ECO:0000256" key="1">
    <source>
        <dbReference type="SAM" id="Phobius"/>
    </source>
</evidence>
<feature type="signal peptide" evidence="2">
    <location>
        <begin position="1"/>
        <end position="17"/>
    </location>
</feature>
<feature type="domain" description="TNFR-Cys" evidence="3">
    <location>
        <begin position="55"/>
        <end position="90"/>
    </location>
</feature>
<gene>
    <name evidence="4" type="ORF">GLP15_4667</name>
</gene>
<dbReference type="Gene3D" id="2.10.220.10">
    <property type="entry name" value="Hormone Receptor, Insulin-like Growth Factor Receptor 1, Chain A, domain 2"/>
    <property type="match status" value="2"/>
</dbReference>
<accession>E1F1T7</accession>
<dbReference type="OMA" id="QYNNCLD"/>
<keyword evidence="1" id="KW-0472">Membrane</keyword>
<dbReference type="SMART" id="SM00261">
    <property type="entry name" value="FU"/>
    <property type="match status" value="7"/>
</dbReference>
<dbReference type="VEuPathDB" id="GiardiaDB:GLP15_4667"/>
<dbReference type="OrthoDB" id="296172at2759"/>
<dbReference type="InterPro" id="IPR006212">
    <property type="entry name" value="Furin_repeat"/>
</dbReference>
<dbReference type="PANTHER" id="PTHR45756">
    <property type="entry name" value="PALMITOYLTRANSFERASE"/>
    <property type="match status" value="1"/>
</dbReference>
<dbReference type="InterPro" id="IPR009030">
    <property type="entry name" value="Growth_fac_rcpt_cys_sf"/>
</dbReference>
<sequence length="674" mass="71304">MHALVLLIALTAVPLRGGKINCPKNYYLTGSMCVECATAIKWCVTCTEAGACTKCAPGAYLEKGYCKPCDPTCERCTGPGKCTACSEAHCRAQDGTCKEPKDLYSGCSKCVHDTGKCMTCAEGYFRSGVGSTPCTKCADNCLSCKSSTECTKAASGYYVDSSTKSPTACTDTNCDTCANGGTCTVCKPGYGLSTSSATKCEACPDNCSTCASGKCTFCKPGYALNSGGTCQACGSNCAICANSDYQLPGKCLSTGCAKDYYYNLYAKVCAKCPTNCASCYYDEAHSIPVCTWCTDSSKLTVGSNIYGVWCSDPSTKDCKNKGFLENDICVPCYGSIANCIGCSDRFHCTECLPGHYLHDNLCVRCDENCLACEITATTCTDCEDGFVLQNSTCLKASSVIDNCLHAKNTTDPMEGCSTCRGGFYVTGGACGKCVDNCRQCKGPAISDCILGFNGYRYDYSSKTLQKCEDANCELCAETTKHCDTCKLGFYLSPETQKCTAGQIDNCKVYLYDGSSCSECLAGYGVSVDGDKCPPCLEGCKGECTDSNCVSGECVQGYHLTSEETCVKCPSGCASCIANSKKVVSCDRCTSGQVIAISSITGLYCDKLTSNLSSRTAGVISTIVILGLIIVGFIVATPFLIKLAKKRGVRVSRLRSINSGSESHNEFLLEEPDLL</sequence>
<comment type="caution">
    <text evidence="4">The sequence shown here is derived from an EMBL/GenBank/DDBJ whole genome shotgun (WGS) entry which is preliminary data.</text>
</comment>
<protein>
    <submittedName>
        <fullName evidence="4">High cysteine membrane protein Group 5</fullName>
    </submittedName>
</protein>